<proteinExistence type="predicted"/>
<dbReference type="EMBL" id="CP053586">
    <property type="protein sequence ID" value="WNZ24474.1"/>
    <property type="molecule type" value="Genomic_DNA"/>
</dbReference>
<evidence type="ECO:0000313" key="1">
    <source>
        <dbReference type="EMBL" id="WNZ24474.1"/>
    </source>
</evidence>
<dbReference type="PANTHER" id="PTHR34365:SF7">
    <property type="entry name" value="GLYCINE-RICH DOMAIN-CONTAINING PROTEIN 1"/>
    <property type="match status" value="1"/>
</dbReference>
<dbReference type="AlphaFoldDB" id="A0AA96WG77"/>
<sequence>MTARPQLNQDVSLEFQRFLQKVRLLDLRPIASQLIQAQPQRAPQSIVRAIADYLEFLYLVDRHPHLQLVPTVEVDEVWHHHILDTRKYAGDCQLLFGKFIHHATYVGTYSEEERLAQLQAFTLTQALYRHYFGRTIGSIPADCESWVDNTSQNRSAVQATVNRLPDEVLNLMNYST</sequence>
<gene>
    <name evidence="1" type="ORF">HJG54_17510</name>
</gene>
<accession>A0AA96WG77</accession>
<protein>
    <recommendedName>
        <fullName evidence="2">Glycine-rich domain-containing protein-like</fullName>
    </recommendedName>
</protein>
<dbReference type="InterPro" id="IPR009836">
    <property type="entry name" value="GRDP-like"/>
</dbReference>
<reference evidence="1" key="1">
    <citation type="submission" date="2020-05" db="EMBL/GenBank/DDBJ databases">
        <authorList>
            <person name="Zhu T."/>
            <person name="Keshari N."/>
            <person name="Lu X."/>
        </authorList>
    </citation>
    <scope>NUCLEOTIDE SEQUENCE</scope>
    <source>
        <strain evidence="1">NK1-12</strain>
    </source>
</reference>
<name>A0AA96WG77_9CYAN</name>
<dbReference type="PANTHER" id="PTHR34365">
    <property type="entry name" value="ENOLASE (DUF1399)"/>
    <property type="match status" value="1"/>
</dbReference>
<organism evidence="1">
    <name type="scientific">Leptolyngbya sp. NK1-12</name>
    <dbReference type="NCBI Taxonomy" id="2547451"/>
    <lineage>
        <taxon>Bacteria</taxon>
        <taxon>Bacillati</taxon>
        <taxon>Cyanobacteriota</taxon>
        <taxon>Cyanophyceae</taxon>
        <taxon>Leptolyngbyales</taxon>
        <taxon>Leptolyngbyaceae</taxon>
        <taxon>Leptolyngbya group</taxon>
        <taxon>Leptolyngbya</taxon>
    </lineage>
</organism>
<dbReference type="RefSeq" id="WP_316430291.1">
    <property type="nucleotide sequence ID" value="NZ_CP053586.1"/>
</dbReference>
<evidence type="ECO:0008006" key="2">
    <source>
        <dbReference type="Google" id="ProtNLM"/>
    </source>
</evidence>